<dbReference type="InterPro" id="IPR001387">
    <property type="entry name" value="Cro/C1-type_HTH"/>
</dbReference>
<dbReference type="EMBL" id="JBHSQO010000019">
    <property type="protein sequence ID" value="MFC6091567.1"/>
    <property type="molecule type" value="Genomic_DNA"/>
</dbReference>
<dbReference type="PROSITE" id="PS50943">
    <property type="entry name" value="HTH_CROC1"/>
    <property type="match status" value="1"/>
</dbReference>
<proteinExistence type="predicted"/>
<feature type="domain" description="HTH cro/C1-type" evidence="1">
    <location>
        <begin position="24"/>
        <end position="79"/>
    </location>
</feature>
<accession>A0ABW1PA73</accession>
<evidence type="ECO:0000313" key="3">
    <source>
        <dbReference type="Proteomes" id="UP001596220"/>
    </source>
</evidence>
<protein>
    <submittedName>
        <fullName evidence="2">Helix-turn-helix transcriptional regulator</fullName>
    </submittedName>
</protein>
<organism evidence="2 3">
    <name type="scientific">Saccharothrix lopnurensis</name>
    <dbReference type="NCBI Taxonomy" id="1670621"/>
    <lineage>
        <taxon>Bacteria</taxon>
        <taxon>Bacillati</taxon>
        <taxon>Actinomycetota</taxon>
        <taxon>Actinomycetes</taxon>
        <taxon>Pseudonocardiales</taxon>
        <taxon>Pseudonocardiaceae</taxon>
        <taxon>Saccharothrix</taxon>
    </lineage>
</organism>
<dbReference type="Gene3D" id="1.10.260.40">
    <property type="entry name" value="lambda repressor-like DNA-binding domains"/>
    <property type="match status" value="1"/>
</dbReference>
<reference evidence="3" key="1">
    <citation type="journal article" date="2019" name="Int. J. Syst. Evol. Microbiol.">
        <title>The Global Catalogue of Microorganisms (GCM) 10K type strain sequencing project: providing services to taxonomists for standard genome sequencing and annotation.</title>
        <authorList>
            <consortium name="The Broad Institute Genomics Platform"/>
            <consortium name="The Broad Institute Genome Sequencing Center for Infectious Disease"/>
            <person name="Wu L."/>
            <person name="Ma J."/>
        </authorList>
    </citation>
    <scope>NUCLEOTIDE SEQUENCE [LARGE SCALE GENOMIC DNA]</scope>
    <source>
        <strain evidence="3">CGMCC 4.7246</strain>
    </source>
</reference>
<gene>
    <name evidence="2" type="ORF">ACFP3R_20035</name>
</gene>
<sequence>MESIVTGTEVDAGMPAASRLAAEVKRRREAAGLSQPQLAQRIGYTRQYVSMAERTGNNVPSLDVIKAIDTALDTDGELVRLREQAKLEQQARRRSERPSDSLQMSNSSWAALTINDLPSNSLPAESVFTTPPGRFFMGATIDTRCFPVEVDERVVGIVPPNFLHDPFIRRPRRGLAIGVSRQNDRVVLFGLDNRQARQRLMRAPFSTKLLMSHAYALDDLSMAIIWAVSNLDEALLDDDAALTEAGDQLVAFERLSRSAAGKDIAADLAPVSRMWLGSNFCAQHVLRNSEQFTDPTLFWTREQRGEEASTWLLFAHKLAYLTETVQQQPKPNSGLSRTFCVPDTAVTESSRPEQSLLLLTAALMESFGIRVDVTTEPEYGSLEGFAFDGRRAVVANWVGTDGIWQVDITDHKPKIREFRDALGYAQAHSAIKASSARERLRNFAEHLGLDWSWLTRRCSELGEYGTAGLAQPRSRLLSLEGLDRACRFVGEGAGTGR</sequence>
<evidence type="ECO:0000313" key="2">
    <source>
        <dbReference type="EMBL" id="MFC6091567.1"/>
    </source>
</evidence>
<dbReference type="RefSeq" id="WP_380637800.1">
    <property type="nucleotide sequence ID" value="NZ_JBHSQO010000019.1"/>
</dbReference>
<dbReference type="CDD" id="cd00093">
    <property type="entry name" value="HTH_XRE"/>
    <property type="match status" value="1"/>
</dbReference>
<keyword evidence="3" id="KW-1185">Reference proteome</keyword>
<dbReference type="InterPro" id="IPR010982">
    <property type="entry name" value="Lambda_DNA-bd_dom_sf"/>
</dbReference>
<dbReference type="SMART" id="SM00530">
    <property type="entry name" value="HTH_XRE"/>
    <property type="match status" value="1"/>
</dbReference>
<comment type="caution">
    <text evidence="2">The sequence shown here is derived from an EMBL/GenBank/DDBJ whole genome shotgun (WGS) entry which is preliminary data.</text>
</comment>
<dbReference type="SUPFAM" id="SSF47413">
    <property type="entry name" value="lambda repressor-like DNA-binding domains"/>
    <property type="match status" value="1"/>
</dbReference>
<name>A0ABW1PA73_9PSEU</name>
<dbReference type="Pfam" id="PF13560">
    <property type="entry name" value="HTH_31"/>
    <property type="match status" value="1"/>
</dbReference>
<evidence type="ECO:0000259" key="1">
    <source>
        <dbReference type="PROSITE" id="PS50943"/>
    </source>
</evidence>
<dbReference type="Proteomes" id="UP001596220">
    <property type="component" value="Unassembled WGS sequence"/>
</dbReference>